<proteinExistence type="predicted"/>
<evidence type="ECO:0000259" key="2">
    <source>
        <dbReference type="PROSITE" id="PS50943"/>
    </source>
</evidence>
<dbReference type="SMART" id="SM00530">
    <property type="entry name" value="HTH_XRE"/>
    <property type="match status" value="1"/>
</dbReference>
<gene>
    <name evidence="3" type="ORF">CEE36_05950</name>
</gene>
<evidence type="ECO:0000313" key="4">
    <source>
        <dbReference type="Proteomes" id="UP000317778"/>
    </source>
</evidence>
<keyword evidence="1" id="KW-0238">DNA-binding</keyword>
<sequence length="138" mass="15751">MDMECNDRVIAATTRLSHSKIMKADDVALRRKVGEEIRRRRRALGWSQEKLAEKAGISFKYVSKIELGFSNPSVTILNRIAVALKTSPNDLLDFRLPGERTPDPRILFEKLLELLKGKPKLQVELIKRLAEEAARLIK</sequence>
<dbReference type="SUPFAM" id="SSF47413">
    <property type="entry name" value="lambda repressor-like DNA-binding domains"/>
    <property type="match status" value="1"/>
</dbReference>
<dbReference type="InterPro" id="IPR050807">
    <property type="entry name" value="TransReg_Diox_bact_type"/>
</dbReference>
<dbReference type="GO" id="GO:0005829">
    <property type="term" value="C:cytosol"/>
    <property type="evidence" value="ECO:0007669"/>
    <property type="project" value="TreeGrafter"/>
</dbReference>
<dbReference type="InterPro" id="IPR010982">
    <property type="entry name" value="Lambda_DNA-bd_dom_sf"/>
</dbReference>
<accession>A0A532V761</accession>
<comment type="caution">
    <text evidence="3">The sequence shown here is derived from an EMBL/GenBank/DDBJ whole genome shotgun (WGS) entry which is preliminary data.</text>
</comment>
<evidence type="ECO:0000313" key="3">
    <source>
        <dbReference type="EMBL" id="TKJ43026.1"/>
    </source>
</evidence>
<evidence type="ECO:0000256" key="1">
    <source>
        <dbReference type="ARBA" id="ARBA00023125"/>
    </source>
</evidence>
<name>A0A532V761_UNCT6</name>
<dbReference type="GO" id="GO:0003700">
    <property type="term" value="F:DNA-binding transcription factor activity"/>
    <property type="evidence" value="ECO:0007669"/>
    <property type="project" value="TreeGrafter"/>
</dbReference>
<dbReference type="GO" id="GO:0003677">
    <property type="term" value="F:DNA binding"/>
    <property type="evidence" value="ECO:0007669"/>
    <property type="project" value="UniProtKB-KW"/>
</dbReference>
<dbReference type="CDD" id="cd00093">
    <property type="entry name" value="HTH_XRE"/>
    <property type="match status" value="1"/>
</dbReference>
<organism evidence="3 4">
    <name type="scientific">candidate division TA06 bacterium B3_TA06</name>
    <dbReference type="NCBI Taxonomy" id="2012487"/>
    <lineage>
        <taxon>Bacteria</taxon>
        <taxon>Bacteria division TA06</taxon>
    </lineage>
</organism>
<dbReference type="AlphaFoldDB" id="A0A532V761"/>
<dbReference type="InterPro" id="IPR001387">
    <property type="entry name" value="Cro/C1-type_HTH"/>
</dbReference>
<dbReference type="EMBL" id="NJBO01000007">
    <property type="protein sequence ID" value="TKJ43026.1"/>
    <property type="molecule type" value="Genomic_DNA"/>
</dbReference>
<feature type="domain" description="HTH cro/C1-type" evidence="2">
    <location>
        <begin position="37"/>
        <end position="91"/>
    </location>
</feature>
<dbReference type="Pfam" id="PF01381">
    <property type="entry name" value="HTH_3"/>
    <property type="match status" value="1"/>
</dbReference>
<dbReference type="PANTHER" id="PTHR46797">
    <property type="entry name" value="HTH-TYPE TRANSCRIPTIONAL REGULATOR"/>
    <property type="match status" value="1"/>
</dbReference>
<dbReference type="PROSITE" id="PS50943">
    <property type="entry name" value="HTH_CROC1"/>
    <property type="match status" value="1"/>
</dbReference>
<dbReference type="Proteomes" id="UP000317778">
    <property type="component" value="Unassembled WGS sequence"/>
</dbReference>
<dbReference type="Gene3D" id="1.10.260.40">
    <property type="entry name" value="lambda repressor-like DNA-binding domains"/>
    <property type="match status" value="1"/>
</dbReference>
<dbReference type="PANTHER" id="PTHR46797:SF1">
    <property type="entry name" value="METHYLPHOSPHONATE SYNTHASE"/>
    <property type="match status" value="1"/>
</dbReference>
<reference evidence="3 4" key="1">
    <citation type="submission" date="2017-06" db="EMBL/GenBank/DDBJ databases">
        <title>Novel microbial phyla capable of carbon fixation and sulfur reduction in deep-sea sediments.</title>
        <authorList>
            <person name="Huang J."/>
            <person name="Baker B."/>
            <person name="Wang Y."/>
        </authorList>
    </citation>
    <scope>NUCLEOTIDE SEQUENCE [LARGE SCALE GENOMIC DNA]</scope>
    <source>
        <strain evidence="3">B3_TA06</strain>
    </source>
</reference>
<protein>
    <recommendedName>
        <fullName evidence="2">HTH cro/C1-type domain-containing protein</fullName>
    </recommendedName>
</protein>